<organism evidence="1 2">
    <name type="scientific">Amycolatopsis xylanica</name>
    <dbReference type="NCBI Taxonomy" id="589385"/>
    <lineage>
        <taxon>Bacteria</taxon>
        <taxon>Bacillati</taxon>
        <taxon>Actinomycetota</taxon>
        <taxon>Actinomycetes</taxon>
        <taxon>Pseudonocardiales</taxon>
        <taxon>Pseudonocardiaceae</taxon>
        <taxon>Amycolatopsis</taxon>
    </lineage>
</organism>
<protein>
    <recommendedName>
        <fullName evidence="3">Transcriptional regulator</fullName>
    </recommendedName>
</protein>
<dbReference type="EMBL" id="FNON01000005">
    <property type="protein sequence ID" value="SDY47907.1"/>
    <property type="molecule type" value="Genomic_DNA"/>
</dbReference>
<evidence type="ECO:0000313" key="2">
    <source>
        <dbReference type="Proteomes" id="UP000199515"/>
    </source>
</evidence>
<dbReference type="OrthoDB" id="3213425at2"/>
<dbReference type="SUPFAM" id="SSF48452">
    <property type="entry name" value="TPR-like"/>
    <property type="match status" value="1"/>
</dbReference>
<dbReference type="STRING" id="589385.SAMN05421504_105677"/>
<dbReference type="AlphaFoldDB" id="A0A1H3K6R4"/>
<accession>A0A1H3K6R4</accession>
<proteinExistence type="predicted"/>
<keyword evidence="2" id="KW-1185">Reference proteome</keyword>
<dbReference type="InterPro" id="IPR011990">
    <property type="entry name" value="TPR-like_helical_dom_sf"/>
</dbReference>
<reference evidence="1 2" key="1">
    <citation type="submission" date="2016-10" db="EMBL/GenBank/DDBJ databases">
        <authorList>
            <person name="de Groot N.N."/>
        </authorList>
    </citation>
    <scope>NUCLEOTIDE SEQUENCE [LARGE SCALE GENOMIC DNA]</scope>
    <source>
        <strain evidence="1 2">CPCC 202699</strain>
    </source>
</reference>
<sequence length="426" mass="44920">MTGRRPNDPLRTLLTEAGWTGGALAAAVNAIGGEAGLRLSYDRTSVAHWLSGSRPRSPVPDLVAEAFTRRLGREIPVALTGMTGNGAAATPSLLVEPDRIYRLAELDVPSLAELAVPAQRDGIGRVGRTEAASAASMIEVFSDADVTFGGGRGRTALAGYLAYTIAPWLRADAAPAVRHELLRSASLLTYLNGFMCFDDELHGAAQSYYLASARLAAQAADATGYAVALRALSVQARALGHHRNAVHLAEAAVAAAAPTASPRTRAFLHGQLAVACAAAGDRQAAITQLGVAENRLAAAQSADLAIGGYHEASLAHQHAAVAASLGDRQAAIRALKSSIFHRPAAERRSRAITLARLAELQLAAGQLDQACDTWHRFLDDYPHLRSRRADTALATLRAQVRPHQKNPSARLLGQRAALVLNARRTP</sequence>
<dbReference type="Proteomes" id="UP000199515">
    <property type="component" value="Unassembled WGS sequence"/>
</dbReference>
<dbReference type="Gene3D" id="1.25.40.10">
    <property type="entry name" value="Tetratricopeptide repeat domain"/>
    <property type="match status" value="1"/>
</dbReference>
<dbReference type="RefSeq" id="WP_091293045.1">
    <property type="nucleotide sequence ID" value="NZ_FNON01000005.1"/>
</dbReference>
<evidence type="ECO:0000313" key="1">
    <source>
        <dbReference type="EMBL" id="SDY47907.1"/>
    </source>
</evidence>
<name>A0A1H3K6R4_9PSEU</name>
<gene>
    <name evidence="1" type="ORF">SAMN05421504_105677</name>
</gene>
<evidence type="ECO:0008006" key="3">
    <source>
        <dbReference type="Google" id="ProtNLM"/>
    </source>
</evidence>